<dbReference type="Proteomes" id="UP000183471">
    <property type="component" value="Unassembled WGS sequence"/>
</dbReference>
<dbReference type="InterPro" id="IPR012349">
    <property type="entry name" value="Split_barrel_FMN-bd"/>
</dbReference>
<dbReference type="PANTHER" id="PTHR34818">
    <property type="entry name" value="PROTEIN BLI-3"/>
    <property type="match status" value="1"/>
</dbReference>
<dbReference type="Gene3D" id="2.30.110.10">
    <property type="entry name" value="Electron Transport, Fmn-binding Protein, Chain A"/>
    <property type="match status" value="1"/>
</dbReference>
<dbReference type="InterPro" id="IPR052917">
    <property type="entry name" value="Stress-Dev_Protein"/>
</dbReference>
<comment type="caution">
    <text evidence="2">The sequence shown here is derived from an EMBL/GenBank/DDBJ whole genome shotgun (WGS) entry which is preliminary data.</text>
</comment>
<dbReference type="RefSeq" id="WP_074632844.1">
    <property type="nucleotide sequence ID" value="NZ_FNKY01000001.1"/>
</dbReference>
<dbReference type="PANTHER" id="PTHR34818:SF1">
    <property type="entry name" value="PROTEIN BLI-3"/>
    <property type="match status" value="1"/>
</dbReference>
<reference evidence="2 3" key="1">
    <citation type="submission" date="2016-10" db="EMBL/GenBank/DDBJ databases">
        <authorList>
            <person name="Varghese N."/>
            <person name="Submissions S."/>
        </authorList>
    </citation>
    <scope>NUCLEOTIDE SEQUENCE [LARGE SCALE GENOMIC DNA]</scope>
    <source>
        <strain evidence="2 3">Nl1</strain>
    </source>
</reference>
<keyword evidence="3" id="KW-1185">Reference proteome</keyword>
<dbReference type="SUPFAM" id="SSF50475">
    <property type="entry name" value="FMN-binding split barrel"/>
    <property type="match status" value="1"/>
</dbReference>
<name>A0ABY0TH42_9PROT</name>
<dbReference type="EMBL" id="FNKY01000001">
    <property type="protein sequence ID" value="SDQ82293.1"/>
    <property type="molecule type" value="Genomic_DNA"/>
</dbReference>
<protein>
    <submittedName>
        <fullName evidence="2">General stress protein 26</fullName>
    </submittedName>
</protein>
<organism evidence="2 3">
    <name type="scientific">Nitrosospira multiformis</name>
    <dbReference type="NCBI Taxonomy" id="1231"/>
    <lineage>
        <taxon>Bacteria</taxon>
        <taxon>Pseudomonadati</taxon>
        <taxon>Pseudomonadota</taxon>
        <taxon>Betaproteobacteria</taxon>
        <taxon>Nitrosomonadales</taxon>
        <taxon>Nitrosomonadaceae</taxon>
        <taxon>Nitrosospira</taxon>
    </lineage>
</organism>
<proteinExistence type="predicted"/>
<dbReference type="InterPro" id="IPR038725">
    <property type="entry name" value="YdaG_split_barrel_FMN-bd"/>
</dbReference>
<feature type="domain" description="General stress protein FMN-binding split barrel" evidence="1">
    <location>
        <begin position="11"/>
        <end position="136"/>
    </location>
</feature>
<accession>A0ABY0TH42</accession>
<gene>
    <name evidence="2" type="ORF">SAMN05216402_2433</name>
</gene>
<evidence type="ECO:0000313" key="2">
    <source>
        <dbReference type="EMBL" id="SDQ82293.1"/>
    </source>
</evidence>
<sequence length="137" mass="15459">MKIDEQHNAALAKVAEMVGDAKFAMLTTLEKDGTLRSRPMATMQLDGDGNLWFFTSQSSPKIVEAKPDQQVNLAFMRTDKQDYLSISGAAELVHDREKMQDLWSPWVKPWFPKGLDDPDLALLKVSIMEAEYWDAPG</sequence>
<dbReference type="Pfam" id="PF16242">
    <property type="entry name" value="Pyrid_ox_like"/>
    <property type="match status" value="1"/>
</dbReference>
<evidence type="ECO:0000259" key="1">
    <source>
        <dbReference type="Pfam" id="PF16242"/>
    </source>
</evidence>
<evidence type="ECO:0000313" key="3">
    <source>
        <dbReference type="Proteomes" id="UP000183471"/>
    </source>
</evidence>